<dbReference type="GO" id="GO:0005737">
    <property type="term" value="C:cytoplasm"/>
    <property type="evidence" value="ECO:0007669"/>
    <property type="project" value="TreeGrafter"/>
</dbReference>
<gene>
    <name evidence="3" type="ORF">POM88_045138</name>
</gene>
<name>A0AAD8M5T6_9APIA</name>
<evidence type="ECO:0000256" key="2">
    <source>
        <dbReference type="SAM" id="MobiDB-lite"/>
    </source>
</evidence>
<feature type="region of interest" description="Disordered" evidence="2">
    <location>
        <begin position="362"/>
        <end position="384"/>
    </location>
</feature>
<reference evidence="3" key="1">
    <citation type="submission" date="2023-02" db="EMBL/GenBank/DDBJ databases">
        <title>Genome of toxic invasive species Heracleum sosnowskyi carries increased number of genes despite the absence of recent whole-genome duplications.</title>
        <authorList>
            <person name="Schelkunov M."/>
            <person name="Shtratnikova V."/>
            <person name="Makarenko M."/>
            <person name="Klepikova A."/>
            <person name="Omelchenko D."/>
            <person name="Novikova G."/>
            <person name="Obukhova E."/>
            <person name="Bogdanov V."/>
            <person name="Penin A."/>
            <person name="Logacheva M."/>
        </authorList>
    </citation>
    <scope>NUCLEOTIDE SEQUENCE</scope>
    <source>
        <strain evidence="3">Hsosn_3</strain>
        <tissue evidence="3">Leaf</tissue>
    </source>
</reference>
<proteinExistence type="predicted"/>
<dbReference type="PANTHER" id="PTHR14950">
    <property type="entry name" value="DICER-RELATED"/>
    <property type="match status" value="1"/>
</dbReference>
<keyword evidence="1" id="KW-0378">Hydrolase</keyword>
<evidence type="ECO:0008006" key="5">
    <source>
        <dbReference type="Google" id="ProtNLM"/>
    </source>
</evidence>
<dbReference type="AlphaFoldDB" id="A0AAD8M5T6"/>
<dbReference type="GO" id="GO:0003723">
    <property type="term" value="F:RNA binding"/>
    <property type="evidence" value="ECO:0007669"/>
    <property type="project" value="TreeGrafter"/>
</dbReference>
<dbReference type="GO" id="GO:0005634">
    <property type="term" value="C:nucleus"/>
    <property type="evidence" value="ECO:0007669"/>
    <property type="project" value="TreeGrafter"/>
</dbReference>
<accession>A0AAD8M5T6</accession>
<reference evidence="3" key="2">
    <citation type="submission" date="2023-05" db="EMBL/GenBank/DDBJ databases">
        <authorList>
            <person name="Schelkunov M.I."/>
        </authorList>
    </citation>
    <scope>NUCLEOTIDE SEQUENCE</scope>
    <source>
        <strain evidence="3">Hsosn_3</strain>
        <tissue evidence="3">Leaf</tissue>
    </source>
</reference>
<organism evidence="3 4">
    <name type="scientific">Heracleum sosnowskyi</name>
    <dbReference type="NCBI Taxonomy" id="360622"/>
    <lineage>
        <taxon>Eukaryota</taxon>
        <taxon>Viridiplantae</taxon>
        <taxon>Streptophyta</taxon>
        <taxon>Embryophyta</taxon>
        <taxon>Tracheophyta</taxon>
        <taxon>Spermatophyta</taxon>
        <taxon>Magnoliopsida</taxon>
        <taxon>eudicotyledons</taxon>
        <taxon>Gunneridae</taxon>
        <taxon>Pentapetalae</taxon>
        <taxon>asterids</taxon>
        <taxon>campanulids</taxon>
        <taxon>Apiales</taxon>
        <taxon>Apiaceae</taxon>
        <taxon>Apioideae</taxon>
        <taxon>apioid superclade</taxon>
        <taxon>Tordylieae</taxon>
        <taxon>Tordyliinae</taxon>
        <taxon>Heracleum</taxon>
    </lineage>
</organism>
<dbReference type="PANTHER" id="PTHR14950:SF70">
    <property type="entry name" value="ENDORIBONUCLEASE DICER HOMOLOG 2"/>
    <property type="match status" value="1"/>
</dbReference>
<evidence type="ECO:0000313" key="4">
    <source>
        <dbReference type="Proteomes" id="UP001237642"/>
    </source>
</evidence>
<evidence type="ECO:0000256" key="1">
    <source>
        <dbReference type="ARBA" id="ARBA00022801"/>
    </source>
</evidence>
<sequence>MRKGMAFNCNLNKNEAMDLWNCLLNFVQFSCHLYLSAPIAVNKIFIATTKIPTVKVLDAITTKKCQEKFDLESLEAFGDSFLKYAACQPMFKLGYSRKLPGFMRNEPLDHKMWIVPGDQIENFREIQLSTTTKVDFLNVPCTRSLPANPSELLNIKYLESILMYSFSDASLLVEALTHGSLCYRRFPSVIRILYDNSCGCAYDGKVELQKYILHASQKLHRQILSSVQDVDLSLMGATFGWVSENSLPSDFGINLIMLCMWYRFLEIGYCIQEHTTTFASLGFSRDTQATTCERIASVVPKGVLMYYVLKKHVVSCDNSLAAVAVEVEASGVVYKESCTAPNKAEAKRLASIAVLKSLKESMSTKPHPIPFLSSPNGKKRKEEK</sequence>
<comment type="caution">
    <text evidence="3">The sequence shown here is derived from an EMBL/GenBank/DDBJ whole genome shotgun (WGS) entry which is preliminary data.</text>
</comment>
<keyword evidence="4" id="KW-1185">Reference proteome</keyword>
<dbReference type="GO" id="GO:0030422">
    <property type="term" value="P:siRNA processing"/>
    <property type="evidence" value="ECO:0007669"/>
    <property type="project" value="TreeGrafter"/>
</dbReference>
<dbReference type="Proteomes" id="UP001237642">
    <property type="component" value="Unassembled WGS sequence"/>
</dbReference>
<evidence type="ECO:0000313" key="3">
    <source>
        <dbReference type="EMBL" id="KAK1360664.1"/>
    </source>
</evidence>
<dbReference type="GO" id="GO:0004525">
    <property type="term" value="F:ribonuclease III activity"/>
    <property type="evidence" value="ECO:0007669"/>
    <property type="project" value="TreeGrafter"/>
</dbReference>
<dbReference type="EMBL" id="JAUIZM010000010">
    <property type="protein sequence ID" value="KAK1360664.1"/>
    <property type="molecule type" value="Genomic_DNA"/>
</dbReference>
<protein>
    <recommendedName>
        <fullName evidence="5">Dicer-like protein</fullName>
    </recommendedName>
</protein>